<dbReference type="Pfam" id="PF00505">
    <property type="entry name" value="HMG_box"/>
    <property type="match status" value="1"/>
</dbReference>
<dbReference type="OrthoDB" id="1919336at2759"/>
<feature type="region of interest" description="Disordered" evidence="6">
    <location>
        <begin position="78"/>
        <end position="112"/>
    </location>
</feature>
<dbReference type="STRING" id="930990.A0A067MNK0"/>
<comment type="subunit">
    <text evidence="4">Weakly associates with the stable SPT16-POB3 heterodimer to form the FACT complex.</text>
</comment>
<feature type="compositionally biased region" description="Basic and acidic residues" evidence="6">
    <location>
        <begin position="78"/>
        <end position="105"/>
    </location>
</feature>
<feature type="compositionally biased region" description="Basic and acidic residues" evidence="6">
    <location>
        <begin position="1"/>
        <end position="31"/>
    </location>
</feature>
<dbReference type="SUPFAM" id="SSF47095">
    <property type="entry name" value="HMG-box"/>
    <property type="match status" value="1"/>
</dbReference>
<accession>A0A067MNK0</accession>
<keyword evidence="9" id="KW-1185">Reference proteome</keyword>
<evidence type="ECO:0000259" key="7">
    <source>
        <dbReference type="PROSITE" id="PS50118"/>
    </source>
</evidence>
<sequence length="112" mass="12732">MPKDAKPKRKAAEKAEKVAKPKAKKEKDPSAPKKPRSPFLFFCSDWRERIKAENPDAKFGDLGKLLGAKWKELAGDEKKTYTKQAAEDKTRYEEEMEAYRSKPEEGSGGEQD</sequence>
<dbReference type="AlphaFoldDB" id="A0A067MNK0"/>
<feature type="region of interest" description="Disordered" evidence="6">
    <location>
        <begin position="1"/>
        <end position="38"/>
    </location>
</feature>
<name>A0A067MNK0_BOTB1</name>
<dbReference type="FunFam" id="1.10.30.10:FF:000016">
    <property type="entry name" value="FACT complex subunit SSRP1"/>
    <property type="match status" value="1"/>
</dbReference>
<dbReference type="Gene3D" id="1.10.30.10">
    <property type="entry name" value="High mobility group box domain"/>
    <property type="match status" value="1"/>
</dbReference>
<dbReference type="HOGENOM" id="CLU_082854_10_0_1"/>
<feature type="domain" description="HMG box" evidence="7">
    <location>
        <begin position="32"/>
        <end position="100"/>
    </location>
</feature>
<dbReference type="InterPro" id="IPR009071">
    <property type="entry name" value="HMG_box_dom"/>
</dbReference>
<reference evidence="9" key="1">
    <citation type="journal article" date="2014" name="Proc. Natl. Acad. Sci. U.S.A.">
        <title>Extensive sampling of basidiomycete genomes demonstrates inadequacy of the white-rot/brown-rot paradigm for wood decay fungi.</title>
        <authorList>
            <person name="Riley R."/>
            <person name="Salamov A.A."/>
            <person name="Brown D.W."/>
            <person name="Nagy L.G."/>
            <person name="Floudas D."/>
            <person name="Held B.W."/>
            <person name="Levasseur A."/>
            <person name="Lombard V."/>
            <person name="Morin E."/>
            <person name="Otillar R."/>
            <person name="Lindquist E.A."/>
            <person name="Sun H."/>
            <person name="LaButti K.M."/>
            <person name="Schmutz J."/>
            <person name="Jabbour D."/>
            <person name="Luo H."/>
            <person name="Baker S.E."/>
            <person name="Pisabarro A.G."/>
            <person name="Walton J.D."/>
            <person name="Blanchette R.A."/>
            <person name="Henrissat B."/>
            <person name="Martin F."/>
            <person name="Cullen D."/>
            <person name="Hibbett D.S."/>
            <person name="Grigoriev I.V."/>
        </authorList>
    </citation>
    <scope>NUCLEOTIDE SEQUENCE [LARGE SCALE GENOMIC DNA]</scope>
    <source>
        <strain evidence="9">FD-172 SS1</strain>
    </source>
</reference>
<evidence type="ECO:0000313" key="8">
    <source>
        <dbReference type="EMBL" id="KDQ17139.1"/>
    </source>
</evidence>
<dbReference type="InterPro" id="IPR036910">
    <property type="entry name" value="HMG_box_dom_sf"/>
</dbReference>
<comment type="similarity">
    <text evidence="3">Belongs to the NHP6 family.</text>
</comment>
<evidence type="ECO:0000256" key="3">
    <source>
        <dbReference type="ARBA" id="ARBA00043963"/>
    </source>
</evidence>
<dbReference type="FunCoup" id="A0A067MNK0">
    <property type="interactions" value="277"/>
</dbReference>
<dbReference type="SMART" id="SM00398">
    <property type="entry name" value="HMG"/>
    <property type="match status" value="1"/>
</dbReference>
<dbReference type="PANTHER" id="PTHR48112:SF22">
    <property type="entry name" value="MITOCHONDRIAL TRANSCRIPTION FACTOR A, ISOFORM B"/>
    <property type="match status" value="1"/>
</dbReference>
<dbReference type="GO" id="GO:0005634">
    <property type="term" value="C:nucleus"/>
    <property type="evidence" value="ECO:0007669"/>
    <property type="project" value="UniProtKB-UniRule"/>
</dbReference>
<dbReference type="InParanoid" id="A0A067MNK0"/>
<gene>
    <name evidence="8" type="ORF">BOTBODRAFT_30512</name>
</gene>
<dbReference type="InterPro" id="IPR050342">
    <property type="entry name" value="HMGB"/>
</dbReference>
<dbReference type="Proteomes" id="UP000027195">
    <property type="component" value="Unassembled WGS sequence"/>
</dbReference>
<dbReference type="PANTHER" id="PTHR48112">
    <property type="entry name" value="HIGH MOBILITY GROUP PROTEIN DSP1"/>
    <property type="match status" value="1"/>
</dbReference>
<evidence type="ECO:0000256" key="1">
    <source>
        <dbReference type="ARBA" id="ARBA00023125"/>
    </source>
</evidence>
<evidence type="ECO:0000256" key="2">
    <source>
        <dbReference type="ARBA" id="ARBA00023242"/>
    </source>
</evidence>
<keyword evidence="2 5" id="KW-0539">Nucleus</keyword>
<organism evidence="8 9">
    <name type="scientific">Botryobasidium botryosum (strain FD-172 SS1)</name>
    <dbReference type="NCBI Taxonomy" id="930990"/>
    <lineage>
        <taxon>Eukaryota</taxon>
        <taxon>Fungi</taxon>
        <taxon>Dikarya</taxon>
        <taxon>Basidiomycota</taxon>
        <taxon>Agaricomycotina</taxon>
        <taxon>Agaricomycetes</taxon>
        <taxon>Cantharellales</taxon>
        <taxon>Botryobasidiaceae</taxon>
        <taxon>Botryobasidium</taxon>
    </lineage>
</organism>
<evidence type="ECO:0000313" key="9">
    <source>
        <dbReference type="Proteomes" id="UP000027195"/>
    </source>
</evidence>
<keyword evidence="1 5" id="KW-0238">DNA-binding</keyword>
<evidence type="ECO:0000256" key="4">
    <source>
        <dbReference type="ARBA" id="ARBA00064996"/>
    </source>
</evidence>
<dbReference type="GO" id="GO:0003677">
    <property type="term" value="F:DNA binding"/>
    <property type="evidence" value="ECO:0007669"/>
    <property type="project" value="UniProtKB-UniRule"/>
</dbReference>
<evidence type="ECO:0000256" key="5">
    <source>
        <dbReference type="PROSITE-ProRule" id="PRU00267"/>
    </source>
</evidence>
<protein>
    <recommendedName>
        <fullName evidence="7">HMG box domain-containing protein</fullName>
    </recommendedName>
</protein>
<proteinExistence type="inferred from homology"/>
<feature type="DNA-binding region" description="HMG box" evidence="5">
    <location>
        <begin position="32"/>
        <end position="100"/>
    </location>
</feature>
<evidence type="ECO:0000256" key="6">
    <source>
        <dbReference type="SAM" id="MobiDB-lite"/>
    </source>
</evidence>
<dbReference type="EMBL" id="KL198025">
    <property type="protein sequence ID" value="KDQ17139.1"/>
    <property type="molecule type" value="Genomic_DNA"/>
</dbReference>
<dbReference type="PROSITE" id="PS50118">
    <property type="entry name" value="HMG_BOX_2"/>
    <property type="match status" value="1"/>
</dbReference>
<dbReference type="PRINTS" id="PR00886">
    <property type="entry name" value="HIGHMOBLTY12"/>
</dbReference>